<evidence type="ECO:0000256" key="3">
    <source>
        <dbReference type="ARBA" id="ARBA00023002"/>
    </source>
</evidence>
<dbReference type="Pfam" id="PF00067">
    <property type="entry name" value="p450"/>
    <property type="match status" value="1"/>
</dbReference>
<dbReference type="InterPro" id="IPR002401">
    <property type="entry name" value="Cyt_P450_E_grp-I"/>
</dbReference>
<gene>
    <name evidence="8" type="ORF">CC84DRAFT_1153972</name>
</gene>
<evidence type="ECO:0000256" key="7">
    <source>
        <dbReference type="SAM" id="SignalP"/>
    </source>
</evidence>
<evidence type="ECO:0000256" key="4">
    <source>
        <dbReference type="ARBA" id="ARBA00023004"/>
    </source>
</evidence>
<evidence type="ECO:0000256" key="5">
    <source>
        <dbReference type="ARBA" id="ARBA00023033"/>
    </source>
</evidence>
<dbReference type="SUPFAM" id="SSF48264">
    <property type="entry name" value="Cytochrome P450"/>
    <property type="match status" value="1"/>
</dbReference>
<sequence>MYTLLLTLTTLLAILHRYRILGRRPKDLPPGPPTLPFLGNLHQIPAAKAWHQFKAWADEYGPIYSLMLGPSTVMIVLSSDEAVKELLDRRSGNFSSRPPLYIGQMISGWMRMLLMEYGKTWRYMRSLVHDHLNIKASISYVPYQDLENRQMLLGFLDSPARWVDHMRRYTNALTTQMVFGFRTVSIDDENMHTLFECVEDWATTFGTVQAQLLDIFPVLQRLPDFLVPVKRKAKALHAKELELYLVHWNKLKRDVEKGTANPCFAADVALAQAKAHSKNGETLTDAQASYLLGSLHEAGSDTTWSTLIGFIQALLLFPDVARTAQAEIDRVCGDRLPTMEDEPHMQYIRGCVKESLRWMPTPILGMVRSPMKEDMYMGYRIPKGATLMMNVWALHNNEEHFPKPRVFDPSRYAHDTQSAFEAAHAADFAQRDHYTFGAGRRSCQGMHIAERSLFLAYARLLWAFDFTPTKDFTGKPILPDADNLTDGVLVRPEEFPVQITPRSAEKAEAVRREWARVEGKLDEGGQWRRVPQGMFSKEYVPLVG</sequence>
<dbReference type="PRINTS" id="PR00463">
    <property type="entry name" value="EP450I"/>
</dbReference>
<dbReference type="InterPro" id="IPR036396">
    <property type="entry name" value="Cyt_P450_sf"/>
</dbReference>
<dbReference type="STRING" id="1460663.A0A177C2H2"/>
<keyword evidence="2 6" id="KW-0479">Metal-binding</keyword>
<accession>A0A177C2H2</accession>
<name>A0A177C2H2_9PLEO</name>
<reference evidence="8 9" key="1">
    <citation type="submission" date="2016-05" db="EMBL/GenBank/DDBJ databases">
        <title>Comparative analysis of secretome profiles of manganese(II)-oxidizing ascomycete fungi.</title>
        <authorList>
            <consortium name="DOE Joint Genome Institute"/>
            <person name="Zeiner C.A."/>
            <person name="Purvine S.O."/>
            <person name="Zink E.M."/>
            <person name="Wu S."/>
            <person name="Pasa-Tolic L."/>
            <person name="Chaput D.L."/>
            <person name="Haridas S."/>
            <person name="Grigoriev I.V."/>
            <person name="Santelli C.M."/>
            <person name="Hansel C.M."/>
        </authorList>
    </citation>
    <scope>NUCLEOTIDE SEQUENCE [LARGE SCALE GENOMIC DNA]</scope>
    <source>
        <strain evidence="8 9">AP3s5-JAC2a</strain>
    </source>
</reference>
<evidence type="ECO:0000256" key="2">
    <source>
        <dbReference type="ARBA" id="ARBA00022723"/>
    </source>
</evidence>
<dbReference type="RefSeq" id="XP_018032208.1">
    <property type="nucleotide sequence ID" value="XM_018176860.1"/>
</dbReference>
<dbReference type="EMBL" id="KV441557">
    <property type="protein sequence ID" value="OAG01843.1"/>
    <property type="molecule type" value="Genomic_DNA"/>
</dbReference>
<keyword evidence="7" id="KW-0732">Signal</keyword>
<dbReference type="InParanoid" id="A0A177C2H2"/>
<feature type="binding site" description="axial binding residue" evidence="6">
    <location>
        <position position="443"/>
    </location>
    <ligand>
        <name>heme</name>
        <dbReference type="ChEBI" id="CHEBI:30413"/>
    </ligand>
    <ligandPart>
        <name>Fe</name>
        <dbReference type="ChEBI" id="CHEBI:18248"/>
    </ligandPart>
</feature>
<evidence type="ECO:0000256" key="1">
    <source>
        <dbReference type="ARBA" id="ARBA00010617"/>
    </source>
</evidence>
<evidence type="ECO:0000313" key="8">
    <source>
        <dbReference type="EMBL" id="OAG01843.1"/>
    </source>
</evidence>
<feature type="signal peptide" evidence="7">
    <location>
        <begin position="1"/>
        <end position="22"/>
    </location>
</feature>
<evidence type="ECO:0000313" key="9">
    <source>
        <dbReference type="Proteomes" id="UP000077069"/>
    </source>
</evidence>
<dbReference type="PANTHER" id="PTHR46300">
    <property type="entry name" value="P450, PUTATIVE (EUROFUNG)-RELATED-RELATED"/>
    <property type="match status" value="1"/>
</dbReference>
<protein>
    <submittedName>
        <fullName evidence="8">Cytochrome P450</fullName>
    </submittedName>
</protein>
<keyword evidence="9" id="KW-1185">Reference proteome</keyword>
<keyword evidence="6" id="KW-0349">Heme</keyword>
<dbReference type="Proteomes" id="UP000077069">
    <property type="component" value="Unassembled WGS sequence"/>
</dbReference>
<proteinExistence type="inferred from homology"/>
<dbReference type="GO" id="GO:0004497">
    <property type="term" value="F:monooxygenase activity"/>
    <property type="evidence" value="ECO:0007669"/>
    <property type="project" value="UniProtKB-KW"/>
</dbReference>
<keyword evidence="4 6" id="KW-0408">Iron</keyword>
<dbReference type="GO" id="GO:0020037">
    <property type="term" value="F:heme binding"/>
    <property type="evidence" value="ECO:0007669"/>
    <property type="project" value="InterPro"/>
</dbReference>
<dbReference type="PANTHER" id="PTHR46300:SF2">
    <property type="entry name" value="CYTOCHROME P450 MONOOXYGENASE ALNH-RELATED"/>
    <property type="match status" value="1"/>
</dbReference>
<keyword evidence="5" id="KW-0503">Monooxygenase</keyword>
<organism evidence="8 9">
    <name type="scientific">Paraphaeosphaeria sporulosa</name>
    <dbReference type="NCBI Taxonomy" id="1460663"/>
    <lineage>
        <taxon>Eukaryota</taxon>
        <taxon>Fungi</taxon>
        <taxon>Dikarya</taxon>
        <taxon>Ascomycota</taxon>
        <taxon>Pezizomycotina</taxon>
        <taxon>Dothideomycetes</taxon>
        <taxon>Pleosporomycetidae</taxon>
        <taxon>Pleosporales</taxon>
        <taxon>Massarineae</taxon>
        <taxon>Didymosphaeriaceae</taxon>
        <taxon>Paraphaeosphaeria</taxon>
    </lineage>
</organism>
<comment type="cofactor">
    <cofactor evidence="6">
        <name>heme</name>
        <dbReference type="ChEBI" id="CHEBI:30413"/>
    </cofactor>
</comment>
<dbReference type="GO" id="GO:0016705">
    <property type="term" value="F:oxidoreductase activity, acting on paired donors, with incorporation or reduction of molecular oxygen"/>
    <property type="evidence" value="ECO:0007669"/>
    <property type="project" value="InterPro"/>
</dbReference>
<evidence type="ECO:0000256" key="6">
    <source>
        <dbReference type="PIRSR" id="PIRSR602401-1"/>
    </source>
</evidence>
<dbReference type="AlphaFoldDB" id="A0A177C2H2"/>
<dbReference type="Gene3D" id="1.10.630.10">
    <property type="entry name" value="Cytochrome P450"/>
    <property type="match status" value="1"/>
</dbReference>
<comment type="similarity">
    <text evidence="1">Belongs to the cytochrome P450 family.</text>
</comment>
<dbReference type="CDD" id="cd11065">
    <property type="entry name" value="CYP64-like"/>
    <property type="match status" value="1"/>
</dbReference>
<dbReference type="GO" id="GO:0005506">
    <property type="term" value="F:iron ion binding"/>
    <property type="evidence" value="ECO:0007669"/>
    <property type="project" value="InterPro"/>
</dbReference>
<dbReference type="GeneID" id="28760346"/>
<keyword evidence="3" id="KW-0560">Oxidoreductase</keyword>
<dbReference type="PRINTS" id="PR00385">
    <property type="entry name" value="P450"/>
</dbReference>
<dbReference type="OrthoDB" id="1055148at2759"/>
<dbReference type="InterPro" id="IPR050364">
    <property type="entry name" value="Cytochrome_P450_fung"/>
</dbReference>
<feature type="chain" id="PRO_5008057607" evidence="7">
    <location>
        <begin position="23"/>
        <end position="544"/>
    </location>
</feature>
<dbReference type="InterPro" id="IPR001128">
    <property type="entry name" value="Cyt_P450"/>
</dbReference>